<proteinExistence type="inferred from homology"/>
<dbReference type="NCBIfam" id="TIGR00730">
    <property type="entry name" value="Rossman fold protein, TIGR00730 family"/>
    <property type="match status" value="1"/>
</dbReference>
<dbReference type="EC" id="3.2.2.n1" evidence="3"/>
<dbReference type="Gene3D" id="3.40.50.450">
    <property type="match status" value="1"/>
</dbReference>
<keyword evidence="3" id="KW-0378">Hydrolase</keyword>
<comment type="catalytic activity">
    <reaction evidence="1">
        <text>AMP + H2O = D-ribose 5-phosphate + adenine</text>
        <dbReference type="Rhea" id="RHEA:20129"/>
        <dbReference type="ChEBI" id="CHEBI:15377"/>
        <dbReference type="ChEBI" id="CHEBI:16708"/>
        <dbReference type="ChEBI" id="CHEBI:78346"/>
        <dbReference type="ChEBI" id="CHEBI:456215"/>
        <dbReference type="EC" id="3.2.2.4"/>
    </reaction>
</comment>
<dbReference type="RefSeq" id="WP_145446569.1">
    <property type="nucleotide sequence ID" value="NZ_CP036280.1"/>
</dbReference>
<evidence type="ECO:0000313" key="4">
    <source>
        <dbReference type="EMBL" id="QDU72400.1"/>
    </source>
</evidence>
<dbReference type="PANTHER" id="PTHR31223">
    <property type="entry name" value="LOG FAMILY PROTEIN YJL055W"/>
    <property type="match status" value="1"/>
</dbReference>
<dbReference type="GO" id="GO:0008714">
    <property type="term" value="F:AMP nucleosidase activity"/>
    <property type="evidence" value="ECO:0007669"/>
    <property type="project" value="UniProtKB-EC"/>
</dbReference>
<protein>
    <recommendedName>
        <fullName evidence="3">Cytokinin riboside 5'-monophosphate phosphoribohydrolase</fullName>
        <ecNumber evidence="3">3.2.2.n1</ecNumber>
    </recommendedName>
</protein>
<dbReference type="EMBL" id="CP036280">
    <property type="protein sequence ID" value="QDU72400.1"/>
    <property type="molecule type" value="Genomic_DNA"/>
</dbReference>
<sequence>MSKSSLSVCVYCASSKEVDGSFLGQARLLGQRLAEEGHTLIYGGGGVGLMGEVARGVHDRGGHVIGVIPESMRVMEVAYEEADELIWTDHMRPRKAEMERLSDVFLTLPGGIGTLEELSEILVLRYLGYHDKPVLLLNQDGFYAPLLSFFDHLLETRFARPKAMANLTVVETVDGVVEELRAIAGQVAG</sequence>
<dbReference type="KEGG" id="mcad:Pan265_22650"/>
<gene>
    <name evidence="4" type="primary">fas6_2</name>
    <name evidence="4" type="ORF">Pan265_22650</name>
</gene>
<dbReference type="AlphaFoldDB" id="A0A518BZK5"/>
<dbReference type="PANTHER" id="PTHR31223:SF70">
    <property type="entry name" value="LOG FAMILY PROTEIN YJL055W"/>
    <property type="match status" value="1"/>
</dbReference>
<dbReference type="InterPro" id="IPR031100">
    <property type="entry name" value="LOG_fam"/>
</dbReference>
<evidence type="ECO:0000313" key="5">
    <source>
        <dbReference type="Proteomes" id="UP000320386"/>
    </source>
</evidence>
<evidence type="ECO:0000256" key="3">
    <source>
        <dbReference type="RuleBase" id="RU363015"/>
    </source>
</evidence>
<reference evidence="4 5" key="1">
    <citation type="submission" date="2019-02" db="EMBL/GenBank/DDBJ databases">
        <title>Deep-cultivation of Planctomycetes and their phenomic and genomic characterization uncovers novel biology.</title>
        <authorList>
            <person name="Wiegand S."/>
            <person name="Jogler M."/>
            <person name="Boedeker C."/>
            <person name="Pinto D."/>
            <person name="Vollmers J."/>
            <person name="Rivas-Marin E."/>
            <person name="Kohn T."/>
            <person name="Peeters S.H."/>
            <person name="Heuer A."/>
            <person name="Rast P."/>
            <person name="Oberbeckmann S."/>
            <person name="Bunk B."/>
            <person name="Jeske O."/>
            <person name="Meyerdierks A."/>
            <person name="Storesund J.E."/>
            <person name="Kallscheuer N."/>
            <person name="Luecker S."/>
            <person name="Lage O.M."/>
            <person name="Pohl T."/>
            <person name="Merkel B.J."/>
            <person name="Hornburger P."/>
            <person name="Mueller R.-W."/>
            <person name="Bruemmer F."/>
            <person name="Labrenz M."/>
            <person name="Spormann A.M."/>
            <person name="Op den Camp H."/>
            <person name="Overmann J."/>
            <person name="Amann R."/>
            <person name="Jetten M.S.M."/>
            <person name="Mascher T."/>
            <person name="Medema M.H."/>
            <person name="Devos D.P."/>
            <person name="Kaster A.-K."/>
            <person name="Ovreas L."/>
            <person name="Rohde M."/>
            <person name="Galperin M.Y."/>
            <person name="Jogler C."/>
        </authorList>
    </citation>
    <scope>NUCLEOTIDE SEQUENCE [LARGE SCALE GENOMIC DNA]</scope>
    <source>
        <strain evidence="4 5">Pan265</strain>
    </source>
</reference>
<evidence type="ECO:0000256" key="1">
    <source>
        <dbReference type="ARBA" id="ARBA00000274"/>
    </source>
</evidence>
<name>A0A518BZK5_9BACT</name>
<dbReference type="InterPro" id="IPR005269">
    <property type="entry name" value="LOG"/>
</dbReference>
<comment type="similarity">
    <text evidence="2 3">Belongs to the LOG family.</text>
</comment>
<dbReference type="GO" id="GO:0009691">
    <property type="term" value="P:cytokinin biosynthetic process"/>
    <property type="evidence" value="ECO:0007669"/>
    <property type="project" value="UniProtKB-UniRule"/>
</dbReference>
<dbReference type="OrthoDB" id="9801098at2"/>
<dbReference type="SUPFAM" id="SSF102405">
    <property type="entry name" value="MCP/YpsA-like"/>
    <property type="match status" value="1"/>
</dbReference>
<accession>A0A518BZK5</accession>
<keyword evidence="5" id="KW-1185">Reference proteome</keyword>
<dbReference type="Proteomes" id="UP000320386">
    <property type="component" value="Chromosome"/>
</dbReference>
<keyword evidence="3" id="KW-0203">Cytokinin biosynthesis</keyword>
<organism evidence="4 5">
    <name type="scientific">Mucisphaera calidilacus</name>
    <dbReference type="NCBI Taxonomy" id="2527982"/>
    <lineage>
        <taxon>Bacteria</taxon>
        <taxon>Pseudomonadati</taxon>
        <taxon>Planctomycetota</taxon>
        <taxon>Phycisphaerae</taxon>
        <taxon>Phycisphaerales</taxon>
        <taxon>Phycisphaeraceae</taxon>
        <taxon>Mucisphaera</taxon>
    </lineage>
</organism>
<evidence type="ECO:0000256" key="2">
    <source>
        <dbReference type="ARBA" id="ARBA00006763"/>
    </source>
</evidence>
<dbReference type="Pfam" id="PF03641">
    <property type="entry name" value="Lysine_decarbox"/>
    <property type="match status" value="1"/>
</dbReference>
<dbReference type="GO" id="GO:0005829">
    <property type="term" value="C:cytosol"/>
    <property type="evidence" value="ECO:0007669"/>
    <property type="project" value="TreeGrafter"/>
</dbReference>